<dbReference type="EMBL" id="JAEACU010000003">
    <property type="protein sequence ID" value="KAH7536628.1"/>
    <property type="molecule type" value="Genomic_DNA"/>
</dbReference>
<evidence type="ECO:0000313" key="3">
    <source>
        <dbReference type="Proteomes" id="UP000813462"/>
    </source>
</evidence>
<comment type="caution">
    <text evidence="2">The sequence shown here is derived from an EMBL/GenBank/DDBJ whole genome shotgun (WGS) entry which is preliminary data.</text>
</comment>
<dbReference type="AlphaFoldDB" id="A0A978VM53"/>
<name>A0A978VM53_ZIZJJ</name>
<dbReference type="Proteomes" id="UP000813462">
    <property type="component" value="Unassembled WGS sequence"/>
</dbReference>
<gene>
    <name evidence="2" type="ORF">FEM48_Zijuj03G0004800</name>
</gene>
<accession>A0A978VM53</accession>
<feature type="region of interest" description="Disordered" evidence="1">
    <location>
        <begin position="162"/>
        <end position="195"/>
    </location>
</feature>
<reference evidence="2" key="1">
    <citation type="journal article" date="2021" name="Front. Plant Sci.">
        <title>Chromosome-Scale Genome Assembly for Chinese Sour Jujube and Insights Into Its Genome Evolution and Domestication Signature.</title>
        <authorList>
            <person name="Shen L.-Y."/>
            <person name="Luo H."/>
            <person name="Wang X.-L."/>
            <person name="Wang X.-M."/>
            <person name="Qiu X.-J."/>
            <person name="Liu H."/>
            <person name="Zhou S.-S."/>
            <person name="Jia K.-H."/>
            <person name="Nie S."/>
            <person name="Bao Y.-T."/>
            <person name="Zhang R.-G."/>
            <person name="Yun Q.-Z."/>
            <person name="Chai Y.-H."/>
            <person name="Lu J.-Y."/>
            <person name="Li Y."/>
            <person name="Zhao S.-W."/>
            <person name="Mao J.-F."/>
            <person name="Jia S.-G."/>
            <person name="Mao Y.-M."/>
        </authorList>
    </citation>
    <scope>NUCLEOTIDE SEQUENCE</scope>
    <source>
        <strain evidence="2">AT0</strain>
        <tissue evidence="2">Leaf</tissue>
    </source>
</reference>
<feature type="compositionally biased region" description="Polar residues" evidence="1">
    <location>
        <begin position="184"/>
        <end position="193"/>
    </location>
</feature>
<sequence length="231" mass="25831">MKQRVNIELKSYRNLLKFLFFNTVAVNVSVNRSRVPQLPYTKAKLLIIFNDKFRVEQYQDSLAATAAANNLVGCVEYSAAPEQKIDVYVPSQVLLSANSCRSYLCNVLHCNLPCIAVDRLALKPVSKAADLAAENVQYHANMGFNIVAELEVIETSTVGDHVSSINDHHNQQQQQQQLQGRPSLRNSRNLQVESSKRLKSRHEWLVTGNGKLEGNCSICLEEFLAGTELSV</sequence>
<proteinExistence type="predicted"/>
<protein>
    <submittedName>
        <fullName evidence="2">Uncharacterized protein</fullName>
    </submittedName>
</protein>
<evidence type="ECO:0000256" key="1">
    <source>
        <dbReference type="SAM" id="MobiDB-lite"/>
    </source>
</evidence>
<evidence type="ECO:0000313" key="2">
    <source>
        <dbReference type="EMBL" id="KAH7536628.1"/>
    </source>
</evidence>
<organism evidence="2 3">
    <name type="scientific">Ziziphus jujuba var. spinosa</name>
    <dbReference type="NCBI Taxonomy" id="714518"/>
    <lineage>
        <taxon>Eukaryota</taxon>
        <taxon>Viridiplantae</taxon>
        <taxon>Streptophyta</taxon>
        <taxon>Embryophyta</taxon>
        <taxon>Tracheophyta</taxon>
        <taxon>Spermatophyta</taxon>
        <taxon>Magnoliopsida</taxon>
        <taxon>eudicotyledons</taxon>
        <taxon>Gunneridae</taxon>
        <taxon>Pentapetalae</taxon>
        <taxon>rosids</taxon>
        <taxon>fabids</taxon>
        <taxon>Rosales</taxon>
        <taxon>Rhamnaceae</taxon>
        <taxon>Paliureae</taxon>
        <taxon>Ziziphus</taxon>
    </lineage>
</organism>